<dbReference type="PANTHER" id="PTHR13413:SF0">
    <property type="entry name" value="YLP MOTIF-CONTAINING PROTEIN 1"/>
    <property type="match status" value="1"/>
</dbReference>
<dbReference type="AlphaFoldDB" id="A0A445HD68"/>
<reference evidence="1 2" key="1">
    <citation type="submission" date="2018-09" db="EMBL/GenBank/DDBJ databases">
        <title>A high-quality reference genome of wild soybean provides a powerful tool to mine soybean genomes.</title>
        <authorList>
            <person name="Xie M."/>
            <person name="Chung C.Y.L."/>
            <person name="Li M.-W."/>
            <person name="Wong F.-L."/>
            <person name="Chan T.-F."/>
            <person name="Lam H.-M."/>
        </authorList>
    </citation>
    <scope>NUCLEOTIDE SEQUENCE [LARGE SCALE GENOMIC DNA]</scope>
    <source>
        <strain evidence="2">cv. W05</strain>
        <tissue evidence="1">Hypocotyl of etiolated seedlings</tissue>
    </source>
</reference>
<dbReference type="GO" id="GO:0005634">
    <property type="term" value="C:nucleus"/>
    <property type="evidence" value="ECO:0007669"/>
    <property type="project" value="InterPro"/>
</dbReference>
<proteinExistence type="predicted"/>
<keyword evidence="2" id="KW-1185">Reference proteome</keyword>
<gene>
    <name evidence="1" type="ORF">D0Y65_036161</name>
</gene>
<evidence type="ECO:0000313" key="1">
    <source>
        <dbReference type="EMBL" id="RZB71570.1"/>
    </source>
</evidence>
<organism evidence="1 2">
    <name type="scientific">Glycine soja</name>
    <name type="common">Wild soybean</name>
    <dbReference type="NCBI Taxonomy" id="3848"/>
    <lineage>
        <taxon>Eukaryota</taxon>
        <taxon>Viridiplantae</taxon>
        <taxon>Streptophyta</taxon>
        <taxon>Embryophyta</taxon>
        <taxon>Tracheophyta</taxon>
        <taxon>Spermatophyta</taxon>
        <taxon>Magnoliopsida</taxon>
        <taxon>eudicotyledons</taxon>
        <taxon>Gunneridae</taxon>
        <taxon>Pentapetalae</taxon>
        <taxon>rosids</taxon>
        <taxon>fabids</taxon>
        <taxon>Fabales</taxon>
        <taxon>Fabaceae</taxon>
        <taxon>Papilionoideae</taxon>
        <taxon>50 kb inversion clade</taxon>
        <taxon>NPAAA clade</taxon>
        <taxon>indigoferoid/millettioid clade</taxon>
        <taxon>Phaseoleae</taxon>
        <taxon>Glycine</taxon>
        <taxon>Glycine subgen. Soja</taxon>
    </lineage>
</organism>
<dbReference type="EMBL" id="QZWG01000013">
    <property type="protein sequence ID" value="RZB71570.1"/>
    <property type="molecule type" value="Genomic_DNA"/>
</dbReference>
<comment type="caution">
    <text evidence="1">The sequence shown here is derived from an EMBL/GenBank/DDBJ whole genome shotgun (WGS) entry which is preliminary data.</text>
</comment>
<dbReference type="GO" id="GO:0032204">
    <property type="term" value="P:regulation of telomere maintenance"/>
    <property type="evidence" value="ECO:0007669"/>
    <property type="project" value="TreeGrafter"/>
</dbReference>
<sequence length="104" mass="11512">SGKSYLAKILHDLEVENGGDAPRIHSMDDYFMTEVGKVEDGEASKSSSSSGNKKPVTKKVMKFCYEPEMEENSCTTFVLSMQFLCLEMTCGRAGERGHYVINCA</sequence>
<feature type="non-terminal residue" evidence="1">
    <location>
        <position position="1"/>
    </location>
</feature>
<dbReference type="InterPro" id="IPR026314">
    <property type="entry name" value="YLP_motif_con_p1"/>
</dbReference>
<name>A0A445HD68_GLYSO</name>
<protein>
    <submittedName>
        <fullName evidence="1">YLP motif-containing protein 1</fullName>
    </submittedName>
</protein>
<evidence type="ECO:0000313" key="2">
    <source>
        <dbReference type="Proteomes" id="UP000289340"/>
    </source>
</evidence>
<dbReference type="PANTHER" id="PTHR13413">
    <property type="entry name" value="YLP MOTIF CONTAINING PROTEIN NUCLEAR PROTEIN ZAP"/>
    <property type="match status" value="1"/>
</dbReference>
<accession>A0A445HD68</accession>
<dbReference type="Proteomes" id="UP000289340">
    <property type="component" value="Chromosome 13"/>
</dbReference>